<sequence>MYITIAHQLYVVYLELTTRETAQRLKVHPSRVRALIGSGGLRARRVGSQWLVDADSVDRHAALIAGRATGRSMSPRIAWAAAAHVDGIADGLAASERYRIRRRLAGSRPTVETVQRWLSRRSDDIGRYRVGERDIPDLLASADVVASGVSAASHYGLGLGVGGAGDAYVSSQVRDRLVRDYALIPSDRGNLTLRVVDQGWHLATATAAENCRVAPRLITGVDLVDDADARTRRSGRAFDQRGTRLLGQVK</sequence>
<evidence type="ECO:0000313" key="2">
    <source>
        <dbReference type="EMBL" id="VTO95353.1"/>
    </source>
</evidence>
<dbReference type="InterPro" id="IPR041657">
    <property type="entry name" value="HTH_17"/>
</dbReference>
<gene>
    <name evidence="2" type="ORF">BIN_B_00831</name>
</gene>
<dbReference type="NCBIfam" id="TIGR01764">
    <property type="entry name" value="excise"/>
    <property type="match status" value="1"/>
</dbReference>
<dbReference type="AlphaFoldDB" id="A0A653ECV5"/>
<dbReference type="EMBL" id="LR589066">
    <property type="protein sequence ID" value="VTO95353.1"/>
    <property type="molecule type" value="Genomic_DNA"/>
</dbReference>
<evidence type="ECO:0000259" key="1">
    <source>
        <dbReference type="Pfam" id="PF12728"/>
    </source>
</evidence>
<feature type="domain" description="Helix-turn-helix" evidence="1">
    <location>
        <begin position="16"/>
        <end position="60"/>
    </location>
</feature>
<organism evidence="2">
    <name type="scientific">Mycobacterium riyadhense</name>
    <dbReference type="NCBI Taxonomy" id="486698"/>
    <lineage>
        <taxon>Bacteria</taxon>
        <taxon>Bacillati</taxon>
        <taxon>Actinomycetota</taxon>
        <taxon>Actinomycetes</taxon>
        <taxon>Mycobacteriales</taxon>
        <taxon>Mycobacteriaceae</taxon>
        <taxon>Mycobacterium</taxon>
    </lineage>
</organism>
<name>A0A653ECV5_9MYCO</name>
<accession>A0A653ECV5</accession>
<protein>
    <submittedName>
        <fullName evidence="2">Helix-turn-helix domain protein</fullName>
    </submittedName>
</protein>
<dbReference type="RefSeq" id="WP_204804592.1">
    <property type="nucleotide sequence ID" value="NZ_CAJMWM010000001.1"/>
</dbReference>
<dbReference type="Pfam" id="PF12728">
    <property type="entry name" value="HTH_17"/>
    <property type="match status" value="1"/>
</dbReference>
<proteinExistence type="predicted"/>
<dbReference type="GO" id="GO:0003677">
    <property type="term" value="F:DNA binding"/>
    <property type="evidence" value="ECO:0007669"/>
    <property type="project" value="InterPro"/>
</dbReference>
<reference evidence="2" key="1">
    <citation type="submission" date="2019-05" db="EMBL/GenBank/DDBJ databases">
        <authorList>
            <person name="Naeem R."/>
            <person name="Antony C."/>
            <person name="Guan Q."/>
        </authorList>
    </citation>
    <scope>NUCLEOTIDE SEQUENCE</scope>
    <source>
        <strain evidence="2">2</strain>
    </source>
</reference>
<dbReference type="InterPro" id="IPR010093">
    <property type="entry name" value="SinI_DNA-bd"/>
</dbReference>